<dbReference type="InParanoid" id="A0A1Z5R510"/>
<keyword evidence="3" id="KW-1185">Reference proteome</keyword>
<evidence type="ECO:0000313" key="3">
    <source>
        <dbReference type="Proteomes" id="UP000000768"/>
    </source>
</evidence>
<dbReference type="Gramene" id="OQU78868">
    <property type="protein sequence ID" value="OQU78868"/>
    <property type="gene ID" value="SORBI_3008G064750"/>
</dbReference>
<feature type="region of interest" description="Disordered" evidence="1">
    <location>
        <begin position="39"/>
        <end position="133"/>
    </location>
</feature>
<feature type="compositionally biased region" description="Polar residues" evidence="1">
    <location>
        <begin position="59"/>
        <end position="78"/>
    </location>
</feature>
<protein>
    <submittedName>
        <fullName evidence="2">Uncharacterized protein</fullName>
    </submittedName>
</protein>
<name>A0A1Z5R510_SORBI</name>
<dbReference type="Proteomes" id="UP000000768">
    <property type="component" value="Chromosome 8"/>
</dbReference>
<proteinExistence type="predicted"/>
<reference evidence="2 3" key="1">
    <citation type="journal article" date="2009" name="Nature">
        <title>The Sorghum bicolor genome and the diversification of grasses.</title>
        <authorList>
            <person name="Paterson A.H."/>
            <person name="Bowers J.E."/>
            <person name="Bruggmann R."/>
            <person name="Dubchak I."/>
            <person name="Grimwood J."/>
            <person name="Gundlach H."/>
            <person name="Haberer G."/>
            <person name="Hellsten U."/>
            <person name="Mitros T."/>
            <person name="Poliakov A."/>
            <person name="Schmutz J."/>
            <person name="Spannagl M."/>
            <person name="Tang H."/>
            <person name="Wang X."/>
            <person name="Wicker T."/>
            <person name="Bharti A.K."/>
            <person name="Chapman J."/>
            <person name="Feltus F.A."/>
            <person name="Gowik U."/>
            <person name="Grigoriev I.V."/>
            <person name="Lyons E."/>
            <person name="Maher C.A."/>
            <person name="Martis M."/>
            <person name="Narechania A."/>
            <person name="Otillar R.P."/>
            <person name="Penning B.W."/>
            <person name="Salamov A.A."/>
            <person name="Wang Y."/>
            <person name="Zhang L."/>
            <person name="Carpita N.C."/>
            <person name="Freeling M."/>
            <person name="Gingle A.R."/>
            <person name="Hash C.T."/>
            <person name="Keller B."/>
            <person name="Klein P."/>
            <person name="Kresovich S."/>
            <person name="McCann M.C."/>
            <person name="Ming R."/>
            <person name="Peterson D.G."/>
            <person name="Mehboob-ur-Rahman"/>
            <person name="Ware D."/>
            <person name="Westhoff P."/>
            <person name="Mayer K.F."/>
            <person name="Messing J."/>
            <person name="Rokhsar D.S."/>
        </authorList>
    </citation>
    <scope>NUCLEOTIDE SEQUENCE [LARGE SCALE GENOMIC DNA]</scope>
    <source>
        <strain evidence="3">cv. BTx623</strain>
    </source>
</reference>
<dbReference type="EMBL" id="CM000767">
    <property type="protein sequence ID" value="OQU78868.1"/>
    <property type="molecule type" value="Genomic_DNA"/>
</dbReference>
<sequence>MLPRAGAAASYQLGTPGTRRCHRWKLNLEVAELHRQMENSTLKSQSCTTAAPREAGNANAVSSENTSQQLSSNGWTTKSRPEMDLEPTDSSVQQQERRRRQRRQDQREECQRHGHEQERQHQLRREPGGTGGAAAAAAARVPCGRPRCCCFCWLDGTVHCAPAVRVRIASPPRRRPPVHGERMMRLYRGSWCLLRRDQETELMSLGAAGHKAHSGFQTATQRVDLAESFLRSAGEGKPADRLASPISRCRQRTHPSWRSGSTPHGNGGAAAALVLGGGVGPSLCTQQPAPWGAMSRSQG</sequence>
<dbReference type="AlphaFoldDB" id="A0A1Z5R510"/>
<accession>A0A1Z5R510</accession>
<reference evidence="3" key="2">
    <citation type="journal article" date="2018" name="Plant J.">
        <title>The Sorghum bicolor reference genome: improved assembly, gene annotations, a transcriptome atlas, and signatures of genome organization.</title>
        <authorList>
            <person name="McCormick R.F."/>
            <person name="Truong S.K."/>
            <person name="Sreedasyam A."/>
            <person name="Jenkins J."/>
            <person name="Shu S."/>
            <person name="Sims D."/>
            <person name="Kennedy M."/>
            <person name="Amirebrahimi M."/>
            <person name="Weers B.D."/>
            <person name="McKinley B."/>
            <person name="Mattison A."/>
            <person name="Morishige D.T."/>
            <person name="Grimwood J."/>
            <person name="Schmutz J."/>
            <person name="Mullet J.E."/>
        </authorList>
    </citation>
    <scope>NUCLEOTIDE SEQUENCE [LARGE SCALE GENOMIC DNA]</scope>
    <source>
        <strain evidence="3">cv. BTx623</strain>
    </source>
</reference>
<organism evidence="2 3">
    <name type="scientific">Sorghum bicolor</name>
    <name type="common">Sorghum</name>
    <name type="synonym">Sorghum vulgare</name>
    <dbReference type="NCBI Taxonomy" id="4558"/>
    <lineage>
        <taxon>Eukaryota</taxon>
        <taxon>Viridiplantae</taxon>
        <taxon>Streptophyta</taxon>
        <taxon>Embryophyta</taxon>
        <taxon>Tracheophyta</taxon>
        <taxon>Spermatophyta</taxon>
        <taxon>Magnoliopsida</taxon>
        <taxon>Liliopsida</taxon>
        <taxon>Poales</taxon>
        <taxon>Poaceae</taxon>
        <taxon>PACMAD clade</taxon>
        <taxon>Panicoideae</taxon>
        <taxon>Andropogonodae</taxon>
        <taxon>Andropogoneae</taxon>
        <taxon>Sorghinae</taxon>
        <taxon>Sorghum</taxon>
    </lineage>
</organism>
<evidence type="ECO:0000313" key="2">
    <source>
        <dbReference type="EMBL" id="OQU78868.1"/>
    </source>
</evidence>
<evidence type="ECO:0000256" key="1">
    <source>
        <dbReference type="SAM" id="MobiDB-lite"/>
    </source>
</evidence>
<gene>
    <name evidence="2" type="ORF">SORBI_3008G064750</name>
</gene>
<feature type="compositionally biased region" description="Polar residues" evidence="1">
    <location>
        <begin position="39"/>
        <end position="49"/>
    </location>
</feature>
<feature type="compositionally biased region" description="Basic and acidic residues" evidence="1">
    <location>
        <begin position="103"/>
        <end position="127"/>
    </location>
</feature>